<proteinExistence type="predicted"/>
<accession>A0A6A6A181</accession>
<reference evidence="2" key="1">
    <citation type="journal article" date="2020" name="Stud. Mycol.">
        <title>101 Dothideomycetes genomes: a test case for predicting lifestyles and emergence of pathogens.</title>
        <authorList>
            <person name="Haridas S."/>
            <person name="Albert R."/>
            <person name="Binder M."/>
            <person name="Bloem J."/>
            <person name="Labutti K."/>
            <person name="Salamov A."/>
            <person name="Andreopoulos B."/>
            <person name="Baker S."/>
            <person name="Barry K."/>
            <person name="Bills G."/>
            <person name="Bluhm B."/>
            <person name="Cannon C."/>
            <person name="Castanera R."/>
            <person name="Culley D."/>
            <person name="Daum C."/>
            <person name="Ezra D."/>
            <person name="Gonzalez J."/>
            <person name="Henrissat B."/>
            <person name="Kuo A."/>
            <person name="Liang C."/>
            <person name="Lipzen A."/>
            <person name="Lutzoni F."/>
            <person name="Magnuson J."/>
            <person name="Mondo S."/>
            <person name="Nolan M."/>
            <person name="Ohm R."/>
            <person name="Pangilinan J."/>
            <person name="Park H.-J."/>
            <person name="Ramirez L."/>
            <person name="Alfaro M."/>
            <person name="Sun H."/>
            <person name="Tritt A."/>
            <person name="Yoshinaga Y."/>
            <person name="Zwiers L.-H."/>
            <person name="Turgeon B."/>
            <person name="Goodwin S."/>
            <person name="Spatafora J."/>
            <person name="Crous P."/>
            <person name="Grigoriev I."/>
        </authorList>
    </citation>
    <scope>NUCLEOTIDE SEQUENCE</scope>
    <source>
        <strain evidence="2">CBS 119687</strain>
    </source>
</reference>
<dbReference type="Proteomes" id="UP000799771">
    <property type="component" value="Unassembled WGS sequence"/>
</dbReference>
<dbReference type="AlphaFoldDB" id="A0A6A6A181"/>
<gene>
    <name evidence="2" type="ORF">P153DRAFT_116920</name>
</gene>
<name>A0A6A6A181_9PLEO</name>
<evidence type="ECO:0000313" key="3">
    <source>
        <dbReference type="Proteomes" id="UP000799771"/>
    </source>
</evidence>
<evidence type="ECO:0000313" key="2">
    <source>
        <dbReference type="EMBL" id="KAF2124955.1"/>
    </source>
</evidence>
<organism evidence="2 3">
    <name type="scientific">Dothidotthia symphoricarpi CBS 119687</name>
    <dbReference type="NCBI Taxonomy" id="1392245"/>
    <lineage>
        <taxon>Eukaryota</taxon>
        <taxon>Fungi</taxon>
        <taxon>Dikarya</taxon>
        <taxon>Ascomycota</taxon>
        <taxon>Pezizomycotina</taxon>
        <taxon>Dothideomycetes</taxon>
        <taxon>Pleosporomycetidae</taxon>
        <taxon>Pleosporales</taxon>
        <taxon>Dothidotthiaceae</taxon>
        <taxon>Dothidotthia</taxon>
    </lineage>
</organism>
<dbReference type="GeneID" id="54402379"/>
<sequence length="152" mass="16896">MRLVSRVESYSDDFSHQLECRIGWDRVPDVANVPPWRGPRHMVDMACGLYMADGMAEVFGGLEGRGSTNFPSRKDDRVPRLMNEGRNPGRVTRLARSDTSPSCYDITRCLKIFKAMPHSHTGFLVHHGGLVSCVSQVNGSSCMSSLHQNDEG</sequence>
<evidence type="ECO:0000256" key="1">
    <source>
        <dbReference type="SAM" id="MobiDB-lite"/>
    </source>
</evidence>
<keyword evidence="3" id="KW-1185">Reference proteome</keyword>
<dbReference type="EMBL" id="ML977517">
    <property type="protein sequence ID" value="KAF2124955.1"/>
    <property type="molecule type" value="Genomic_DNA"/>
</dbReference>
<dbReference type="RefSeq" id="XP_033519348.1">
    <property type="nucleotide sequence ID" value="XM_033661947.1"/>
</dbReference>
<protein>
    <submittedName>
        <fullName evidence="2">Uncharacterized protein</fullName>
    </submittedName>
</protein>
<feature type="region of interest" description="Disordered" evidence="1">
    <location>
        <begin position="67"/>
        <end position="88"/>
    </location>
</feature>